<dbReference type="EMBL" id="MU157827">
    <property type="protein sequence ID" value="KAF9533779.1"/>
    <property type="molecule type" value="Genomic_DNA"/>
</dbReference>
<dbReference type="Proteomes" id="UP000807306">
    <property type="component" value="Unassembled WGS sequence"/>
</dbReference>
<evidence type="ECO:0000313" key="3">
    <source>
        <dbReference type="Proteomes" id="UP000807306"/>
    </source>
</evidence>
<keyword evidence="3" id="KW-1185">Reference proteome</keyword>
<protein>
    <submittedName>
        <fullName evidence="2">Uncharacterized protein</fullName>
    </submittedName>
</protein>
<name>A0A9P6JVD4_9AGAR</name>
<evidence type="ECO:0000256" key="1">
    <source>
        <dbReference type="SAM" id="SignalP"/>
    </source>
</evidence>
<feature type="chain" id="PRO_5040345746" evidence="1">
    <location>
        <begin position="20"/>
        <end position="50"/>
    </location>
</feature>
<keyword evidence="1" id="KW-0732">Signal</keyword>
<sequence>MFFKLAIFIASILTVFVAAAGPIPAGVKNSCNVPFNAATQSRIITHRPPT</sequence>
<evidence type="ECO:0000313" key="2">
    <source>
        <dbReference type="EMBL" id="KAF9533779.1"/>
    </source>
</evidence>
<feature type="signal peptide" evidence="1">
    <location>
        <begin position="1"/>
        <end position="19"/>
    </location>
</feature>
<accession>A0A9P6JVD4</accession>
<comment type="caution">
    <text evidence="2">The sequence shown here is derived from an EMBL/GenBank/DDBJ whole genome shotgun (WGS) entry which is preliminary data.</text>
</comment>
<reference evidence="2" key="1">
    <citation type="submission" date="2020-11" db="EMBL/GenBank/DDBJ databases">
        <authorList>
            <consortium name="DOE Joint Genome Institute"/>
            <person name="Ahrendt S."/>
            <person name="Riley R."/>
            <person name="Andreopoulos W."/>
            <person name="Labutti K."/>
            <person name="Pangilinan J."/>
            <person name="Ruiz-Duenas F.J."/>
            <person name="Barrasa J.M."/>
            <person name="Sanchez-Garcia M."/>
            <person name="Camarero S."/>
            <person name="Miyauchi S."/>
            <person name="Serrano A."/>
            <person name="Linde D."/>
            <person name="Babiker R."/>
            <person name="Drula E."/>
            <person name="Ayuso-Fernandez I."/>
            <person name="Pacheco R."/>
            <person name="Padilla G."/>
            <person name="Ferreira P."/>
            <person name="Barriuso J."/>
            <person name="Kellner H."/>
            <person name="Castanera R."/>
            <person name="Alfaro M."/>
            <person name="Ramirez L."/>
            <person name="Pisabarro A.G."/>
            <person name="Kuo A."/>
            <person name="Tritt A."/>
            <person name="Lipzen A."/>
            <person name="He G."/>
            <person name="Yan M."/>
            <person name="Ng V."/>
            <person name="Cullen D."/>
            <person name="Martin F."/>
            <person name="Rosso M.-N."/>
            <person name="Henrissat B."/>
            <person name="Hibbett D."/>
            <person name="Martinez A.T."/>
            <person name="Grigoriev I.V."/>
        </authorList>
    </citation>
    <scope>NUCLEOTIDE SEQUENCE</scope>
    <source>
        <strain evidence="2">CBS 506.95</strain>
    </source>
</reference>
<dbReference type="AlphaFoldDB" id="A0A9P6JVD4"/>
<proteinExistence type="predicted"/>
<gene>
    <name evidence="2" type="ORF">CPB83DRAFT_902497</name>
</gene>
<organism evidence="2 3">
    <name type="scientific">Crepidotus variabilis</name>
    <dbReference type="NCBI Taxonomy" id="179855"/>
    <lineage>
        <taxon>Eukaryota</taxon>
        <taxon>Fungi</taxon>
        <taxon>Dikarya</taxon>
        <taxon>Basidiomycota</taxon>
        <taxon>Agaricomycotina</taxon>
        <taxon>Agaricomycetes</taxon>
        <taxon>Agaricomycetidae</taxon>
        <taxon>Agaricales</taxon>
        <taxon>Agaricineae</taxon>
        <taxon>Crepidotaceae</taxon>
        <taxon>Crepidotus</taxon>
    </lineage>
</organism>